<dbReference type="InterPro" id="IPR006426">
    <property type="entry name" value="Asn_synth_AEB"/>
</dbReference>
<protein>
    <recommendedName>
        <fullName evidence="3">asparagine synthase (glutamine-hydrolyzing)</fullName>
        <ecNumber evidence="3">6.3.5.4</ecNumber>
    </recommendedName>
</protein>
<feature type="site" description="Important for beta-aspartyl-AMP intermediate formation" evidence="10">
    <location>
        <position position="376"/>
    </location>
</feature>
<gene>
    <name evidence="12" type="ORF">GEMMAAP_14010</name>
</gene>
<name>A0A143BKL7_9BACT</name>
<evidence type="ECO:0000313" key="12">
    <source>
        <dbReference type="EMBL" id="AMW05617.1"/>
    </source>
</evidence>
<evidence type="ECO:0000259" key="11">
    <source>
        <dbReference type="PROSITE" id="PS51278"/>
    </source>
</evidence>
<dbReference type="STRING" id="1379270.GEMMAAP_14010"/>
<dbReference type="EMBL" id="CP011454">
    <property type="protein sequence ID" value="AMW05617.1"/>
    <property type="molecule type" value="Genomic_DNA"/>
</dbReference>
<keyword evidence="5 9" id="KW-0067">ATP-binding</keyword>
<dbReference type="AlphaFoldDB" id="A0A143BKL7"/>
<evidence type="ECO:0000256" key="10">
    <source>
        <dbReference type="PIRSR" id="PIRSR001589-3"/>
    </source>
</evidence>
<dbReference type="OrthoDB" id="9763290at2"/>
<feature type="domain" description="Glutamine amidotransferase type-2" evidence="11">
    <location>
        <begin position="2"/>
        <end position="217"/>
    </location>
</feature>
<dbReference type="GO" id="GO:0005829">
    <property type="term" value="C:cytosol"/>
    <property type="evidence" value="ECO:0007669"/>
    <property type="project" value="TreeGrafter"/>
</dbReference>
<dbReference type="InterPro" id="IPR001962">
    <property type="entry name" value="Asn_synthase"/>
</dbReference>
<accession>A0A143BKL7</accession>
<dbReference type="Pfam" id="PF13522">
    <property type="entry name" value="GATase_6"/>
    <property type="match status" value="1"/>
</dbReference>
<dbReference type="InterPro" id="IPR051786">
    <property type="entry name" value="ASN_synthetase/amidase"/>
</dbReference>
<dbReference type="eggNOG" id="COG0367">
    <property type="taxonomic scope" value="Bacteria"/>
</dbReference>
<evidence type="ECO:0000256" key="5">
    <source>
        <dbReference type="ARBA" id="ARBA00022840"/>
    </source>
</evidence>
<organism evidence="12 13">
    <name type="scientific">Gemmatimonas phototrophica</name>
    <dbReference type="NCBI Taxonomy" id="1379270"/>
    <lineage>
        <taxon>Bacteria</taxon>
        <taxon>Pseudomonadati</taxon>
        <taxon>Gemmatimonadota</taxon>
        <taxon>Gemmatimonadia</taxon>
        <taxon>Gemmatimonadales</taxon>
        <taxon>Gemmatimonadaceae</taxon>
        <taxon>Gemmatimonas</taxon>
    </lineage>
</organism>
<evidence type="ECO:0000256" key="8">
    <source>
        <dbReference type="PIRSR" id="PIRSR001589-1"/>
    </source>
</evidence>
<reference evidence="12 13" key="1">
    <citation type="journal article" date="2014" name="Proc. Natl. Acad. Sci. U.S.A.">
        <title>Functional type 2 photosynthetic reaction centers found in the rare bacterial phylum Gemmatimonadetes.</title>
        <authorList>
            <person name="Zeng Y."/>
            <person name="Feng F."/>
            <person name="Medova H."/>
            <person name="Dean J."/>
            <person name="Koblizek M."/>
        </authorList>
    </citation>
    <scope>NUCLEOTIDE SEQUENCE [LARGE SCALE GENOMIC DNA]</scope>
    <source>
        <strain evidence="12 13">AP64</strain>
    </source>
</reference>
<keyword evidence="4 9" id="KW-0547">Nucleotide-binding</keyword>
<feature type="binding site" evidence="9">
    <location>
        <begin position="374"/>
        <end position="375"/>
    </location>
    <ligand>
        <name>ATP</name>
        <dbReference type="ChEBI" id="CHEBI:30616"/>
    </ligand>
</feature>
<comment type="catalytic activity">
    <reaction evidence="7">
        <text>L-aspartate + L-glutamine + ATP + H2O = L-asparagine + L-glutamate + AMP + diphosphate + H(+)</text>
        <dbReference type="Rhea" id="RHEA:12228"/>
        <dbReference type="ChEBI" id="CHEBI:15377"/>
        <dbReference type="ChEBI" id="CHEBI:15378"/>
        <dbReference type="ChEBI" id="CHEBI:29985"/>
        <dbReference type="ChEBI" id="CHEBI:29991"/>
        <dbReference type="ChEBI" id="CHEBI:30616"/>
        <dbReference type="ChEBI" id="CHEBI:33019"/>
        <dbReference type="ChEBI" id="CHEBI:58048"/>
        <dbReference type="ChEBI" id="CHEBI:58359"/>
        <dbReference type="ChEBI" id="CHEBI:456215"/>
        <dbReference type="EC" id="6.3.5.4"/>
    </reaction>
</comment>
<dbReference type="InterPro" id="IPR014729">
    <property type="entry name" value="Rossmann-like_a/b/a_fold"/>
</dbReference>
<dbReference type="GO" id="GO:0004066">
    <property type="term" value="F:asparagine synthase (glutamine-hydrolyzing) activity"/>
    <property type="evidence" value="ECO:0007669"/>
    <property type="project" value="UniProtKB-EC"/>
</dbReference>
<comment type="pathway">
    <text evidence="1">Amino-acid biosynthesis; L-asparagine biosynthesis; L-asparagine from L-aspartate (L-Gln route): step 1/1.</text>
</comment>
<dbReference type="CDD" id="cd01991">
    <property type="entry name" value="Asn_synthase_B_C"/>
    <property type="match status" value="1"/>
</dbReference>
<dbReference type="PANTHER" id="PTHR43284:SF1">
    <property type="entry name" value="ASPARAGINE SYNTHETASE"/>
    <property type="match status" value="1"/>
</dbReference>
<dbReference type="RefSeq" id="WP_026848678.1">
    <property type="nucleotide sequence ID" value="NZ_CP011454.1"/>
</dbReference>
<dbReference type="SUPFAM" id="SSF52402">
    <property type="entry name" value="Adenine nucleotide alpha hydrolases-like"/>
    <property type="match status" value="1"/>
</dbReference>
<dbReference type="CDD" id="cd00712">
    <property type="entry name" value="AsnB"/>
    <property type="match status" value="1"/>
</dbReference>
<dbReference type="PROSITE" id="PS51278">
    <property type="entry name" value="GATASE_TYPE_2"/>
    <property type="match status" value="1"/>
</dbReference>
<evidence type="ECO:0000256" key="3">
    <source>
        <dbReference type="ARBA" id="ARBA00012737"/>
    </source>
</evidence>
<dbReference type="PIRSF" id="PIRSF001589">
    <property type="entry name" value="Asn_synthetase_glu-h"/>
    <property type="match status" value="1"/>
</dbReference>
<evidence type="ECO:0000256" key="2">
    <source>
        <dbReference type="ARBA" id="ARBA00005752"/>
    </source>
</evidence>
<dbReference type="Pfam" id="PF00733">
    <property type="entry name" value="Asn_synthase"/>
    <property type="match status" value="1"/>
</dbReference>
<dbReference type="InterPro" id="IPR017932">
    <property type="entry name" value="GATase_2_dom"/>
</dbReference>
<feature type="binding site" evidence="9">
    <location>
        <position position="103"/>
    </location>
    <ligand>
        <name>L-glutamine</name>
        <dbReference type="ChEBI" id="CHEBI:58359"/>
    </ligand>
</feature>
<dbReference type="NCBIfam" id="TIGR01536">
    <property type="entry name" value="asn_synth_AEB"/>
    <property type="match status" value="1"/>
</dbReference>
<keyword evidence="6 8" id="KW-0315">Glutamine amidotransferase</keyword>
<evidence type="ECO:0000256" key="6">
    <source>
        <dbReference type="ARBA" id="ARBA00022962"/>
    </source>
</evidence>
<dbReference type="KEGG" id="gph:GEMMAAP_14010"/>
<comment type="similarity">
    <text evidence="2">Belongs to the asparagine synthetase family.</text>
</comment>
<keyword evidence="8" id="KW-0028">Amino-acid biosynthesis</keyword>
<dbReference type="InterPro" id="IPR033738">
    <property type="entry name" value="AsnB_N"/>
</dbReference>
<reference evidence="12 13" key="2">
    <citation type="journal article" date="2016" name="Environ. Microbiol. Rep.">
        <title>Metagenomic evidence for the presence of phototrophic Gemmatimonadetes bacteria in diverse environments.</title>
        <authorList>
            <person name="Zeng Y."/>
            <person name="Baumbach J."/>
            <person name="Barbosa E.G."/>
            <person name="Azevedo V."/>
            <person name="Zhang C."/>
            <person name="Koblizek M."/>
        </authorList>
    </citation>
    <scope>NUCLEOTIDE SEQUENCE [LARGE SCALE GENOMIC DNA]</scope>
    <source>
        <strain evidence="12 13">AP64</strain>
    </source>
</reference>
<feature type="binding site" evidence="9">
    <location>
        <position position="301"/>
    </location>
    <ligand>
        <name>ATP</name>
        <dbReference type="ChEBI" id="CHEBI:30616"/>
    </ligand>
</feature>
<dbReference type="SUPFAM" id="SSF56235">
    <property type="entry name" value="N-terminal nucleophile aminohydrolases (Ntn hydrolases)"/>
    <property type="match status" value="1"/>
</dbReference>
<dbReference type="GO" id="GO:0005524">
    <property type="term" value="F:ATP binding"/>
    <property type="evidence" value="ECO:0007669"/>
    <property type="project" value="UniProtKB-KW"/>
</dbReference>
<dbReference type="InterPro" id="IPR029055">
    <property type="entry name" value="Ntn_hydrolases_N"/>
</dbReference>
<sequence length="646" mass="71604">MCGIAGFWTSPFKEGTARPILERMTSSLQHRGPDAQGAWFDGRTGIALGHRRLAIVDLSEMGHQPMASADDRYQLVFNGEIYNFRVLRAELEADGVQFRGGSDTEVLLALISRVGLEQALTKCVGMFAIALWDRQQCTLQLARDRFGEKPLYVARVPDGIVFASTLVPIEQHPDFDSTIDFQSVASVLCHGYVSTSRSIFANASKVLPGTIQTWTTAPVLAPSITTYWSAESAAANGITTPFAGTDRDASEMLDQALRRAVSEQMLADVPLGAFLSGGVDSSLIVALMQDLGSRSARTFTVGFEDPAFDEARHAEAVATHLGTDHTTLILTAQNALDIIPRLADMYDEPFADQSQIPTAAVAALARRHVTVALSGDGGDELFGGYRRYRFVEKAWKRLGYVPRPARHLASQALSSVSRSSWDSMFSLGEAFPRQVSGDRVHKFASLLASETPEQFYRGVLCAWMDPAEVIPQLTRSVGTRTPKGSTLPGSLLGRMMLDDQTSYLPDDVLVKVDRATMASSLESRSPILDHRVAELAWSFNRNQWQRQKRGKHVLRSVLERYVPSSVVDRPKQGFGVPIAAWLRGPLRPWADAMLAPEELQRDHLLNPAPIRRRWQQHLSGQCDWSTSLWHVLMFQSWRMSSHRRAR</sequence>
<evidence type="ECO:0000256" key="1">
    <source>
        <dbReference type="ARBA" id="ARBA00005187"/>
    </source>
</evidence>
<dbReference type="GO" id="GO:0006529">
    <property type="term" value="P:asparagine biosynthetic process"/>
    <property type="evidence" value="ECO:0007669"/>
    <property type="project" value="UniProtKB-KW"/>
</dbReference>
<dbReference type="Proteomes" id="UP000076404">
    <property type="component" value="Chromosome"/>
</dbReference>
<dbReference type="PANTHER" id="PTHR43284">
    <property type="entry name" value="ASPARAGINE SYNTHETASE (GLUTAMINE-HYDROLYZING)"/>
    <property type="match status" value="1"/>
</dbReference>
<dbReference type="Gene3D" id="3.40.50.620">
    <property type="entry name" value="HUPs"/>
    <property type="match status" value="1"/>
</dbReference>
<dbReference type="EC" id="6.3.5.4" evidence="3"/>
<dbReference type="Gene3D" id="3.60.20.10">
    <property type="entry name" value="Glutamine Phosphoribosylpyrophosphate, subunit 1, domain 1"/>
    <property type="match status" value="1"/>
</dbReference>
<keyword evidence="8" id="KW-0061">Asparagine biosynthesis</keyword>
<evidence type="ECO:0000313" key="13">
    <source>
        <dbReference type="Proteomes" id="UP000076404"/>
    </source>
</evidence>
<evidence type="ECO:0000256" key="4">
    <source>
        <dbReference type="ARBA" id="ARBA00022741"/>
    </source>
</evidence>
<keyword evidence="13" id="KW-1185">Reference proteome</keyword>
<evidence type="ECO:0000256" key="7">
    <source>
        <dbReference type="ARBA" id="ARBA00048741"/>
    </source>
</evidence>
<proteinExistence type="inferred from homology"/>
<feature type="active site" description="For GATase activity" evidence="8">
    <location>
        <position position="2"/>
    </location>
</feature>
<evidence type="ECO:0000256" key="9">
    <source>
        <dbReference type="PIRSR" id="PIRSR001589-2"/>
    </source>
</evidence>